<keyword evidence="3" id="KW-0378">Hydrolase</keyword>
<evidence type="ECO:0000313" key="7">
    <source>
        <dbReference type="Proteomes" id="UP000814176"/>
    </source>
</evidence>
<dbReference type="InterPro" id="IPR006680">
    <property type="entry name" value="Amidohydro-rel"/>
</dbReference>
<dbReference type="Proteomes" id="UP000814176">
    <property type="component" value="Unassembled WGS sequence"/>
</dbReference>
<protein>
    <submittedName>
        <fullName evidence="6">Guanine deaminase</fullName>
    </submittedName>
</protein>
<evidence type="ECO:0000313" key="6">
    <source>
        <dbReference type="EMBL" id="KAH9843197.1"/>
    </source>
</evidence>
<keyword evidence="2" id="KW-0479">Metal-binding</keyword>
<dbReference type="Gene3D" id="2.30.40.10">
    <property type="entry name" value="Urease, subunit C, domain 1"/>
    <property type="match status" value="1"/>
</dbReference>
<sequence length="508" mass="54638">MPRLFYGALVTPTSRKEYLALPHSLLCVSDAGQIAWVANNVLPSDLQNELARHGLSDDPNLDLVELKTGEFLMPGFIDTHTHAPQMPNVGSGQQYELLDWLQEVTFPMEARFSDPGFARTTYETVVRRSIDCGTTTCCYYGTVHLEATKLLADIVHSRGQRAFVGKCNMNRESPTYYIEPSTEESISATRSLIEHIRSLPASCPPDSPPLVQPVLTPRFAISCTSDLLSSLGDLARSDPTLTIQTHISENASEIAYTKVLFPPESLPPLPPSAGEASRKARDTYAGVYDAYGLLRHNTILAHGVHLEDVEIEVIKAQGAGVSHCPTSNFNLSSGCAKVGALLDKGIKVGLGTDVSGGFSPSILRTVQDASICSKVVAMSAPSKPDDSDGFTNRQLPVATLLHLATLGGAEVCGLGSRVGQLAPGRAFDALVVSIRTDVGNPAVWSADLDARLDVAASGGELGYEGGRGQTETEELEGMLERFLFCGDDRNVRRVYVQGRLVGGKEYTM</sequence>
<keyword evidence="4" id="KW-0862">Zinc</keyword>
<dbReference type="InterPro" id="IPR051607">
    <property type="entry name" value="Metallo-dep_hydrolases"/>
</dbReference>
<dbReference type="PANTHER" id="PTHR11271">
    <property type="entry name" value="GUANINE DEAMINASE"/>
    <property type="match status" value="1"/>
</dbReference>
<evidence type="ECO:0000259" key="5">
    <source>
        <dbReference type="Pfam" id="PF01979"/>
    </source>
</evidence>
<dbReference type="SUPFAM" id="SSF51338">
    <property type="entry name" value="Composite domain of metallo-dependent hydrolases"/>
    <property type="match status" value="1"/>
</dbReference>
<evidence type="ECO:0000256" key="3">
    <source>
        <dbReference type="ARBA" id="ARBA00022801"/>
    </source>
</evidence>
<dbReference type="RefSeq" id="XP_047784244.1">
    <property type="nucleotide sequence ID" value="XM_047917221.1"/>
</dbReference>
<comment type="caution">
    <text evidence="6">The sequence shown here is derived from an EMBL/GenBank/DDBJ whole genome shotgun (WGS) entry which is preliminary data.</text>
</comment>
<organism evidence="6 7">
    <name type="scientific">Rhodofomes roseus</name>
    <dbReference type="NCBI Taxonomy" id="34475"/>
    <lineage>
        <taxon>Eukaryota</taxon>
        <taxon>Fungi</taxon>
        <taxon>Dikarya</taxon>
        <taxon>Basidiomycota</taxon>
        <taxon>Agaricomycotina</taxon>
        <taxon>Agaricomycetes</taxon>
        <taxon>Polyporales</taxon>
        <taxon>Rhodofomes</taxon>
    </lineage>
</organism>
<keyword evidence="7" id="KW-1185">Reference proteome</keyword>
<gene>
    <name evidence="6" type="ORF">C8Q71DRAFT_239873</name>
</gene>
<reference evidence="6 7" key="1">
    <citation type="journal article" date="2021" name="Environ. Microbiol.">
        <title>Gene family expansions and transcriptome signatures uncover fungal adaptations to wood decay.</title>
        <authorList>
            <person name="Hage H."/>
            <person name="Miyauchi S."/>
            <person name="Viragh M."/>
            <person name="Drula E."/>
            <person name="Min B."/>
            <person name="Chaduli D."/>
            <person name="Navarro D."/>
            <person name="Favel A."/>
            <person name="Norest M."/>
            <person name="Lesage-Meessen L."/>
            <person name="Balint B."/>
            <person name="Merenyi Z."/>
            <person name="de Eugenio L."/>
            <person name="Morin E."/>
            <person name="Martinez A.T."/>
            <person name="Baldrian P."/>
            <person name="Stursova M."/>
            <person name="Martinez M.J."/>
            <person name="Novotny C."/>
            <person name="Magnuson J.K."/>
            <person name="Spatafora J.W."/>
            <person name="Maurice S."/>
            <person name="Pangilinan J."/>
            <person name="Andreopoulos W."/>
            <person name="LaButti K."/>
            <person name="Hundley H."/>
            <person name="Na H."/>
            <person name="Kuo A."/>
            <person name="Barry K."/>
            <person name="Lipzen A."/>
            <person name="Henrissat B."/>
            <person name="Riley R."/>
            <person name="Ahrendt S."/>
            <person name="Nagy L.G."/>
            <person name="Grigoriev I.V."/>
            <person name="Martin F."/>
            <person name="Rosso M.N."/>
        </authorList>
    </citation>
    <scope>NUCLEOTIDE SEQUENCE [LARGE SCALE GENOMIC DNA]</scope>
    <source>
        <strain evidence="6 7">CIRM-BRFM 1785</strain>
    </source>
</reference>
<dbReference type="SUPFAM" id="SSF51556">
    <property type="entry name" value="Metallo-dependent hydrolases"/>
    <property type="match status" value="1"/>
</dbReference>
<dbReference type="GeneID" id="71997953"/>
<dbReference type="PANTHER" id="PTHR11271:SF6">
    <property type="entry name" value="GUANINE DEAMINASE"/>
    <property type="match status" value="1"/>
</dbReference>
<accession>A0ABQ8KVT5</accession>
<feature type="domain" description="Amidohydrolase-related" evidence="5">
    <location>
        <begin position="71"/>
        <end position="501"/>
    </location>
</feature>
<proteinExistence type="predicted"/>
<evidence type="ECO:0000256" key="1">
    <source>
        <dbReference type="ARBA" id="ARBA00001947"/>
    </source>
</evidence>
<dbReference type="InterPro" id="IPR032466">
    <property type="entry name" value="Metal_Hydrolase"/>
</dbReference>
<evidence type="ECO:0000256" key="2">
    <source>
        <dbReference type="ARBA" id="ARBA00022723"/>
    </source>
</evidence>
<dbReference type="Gene3D" id="3.20.20.140">
    <property type="entry name" value="Metal-dependent hydrolases"/>
    <property type="match status" value="1"/>
</dbReference>
<evidence type="ECO:0000256" key="4">
    <source>
        <dbReference type="ARBA" id="ARBA00022833"/>
    </source>
</evidence>
<comment type="cofactor">
    <cofactor evidence="1">
        <name>Zn(2+)</name>
        <dbReference type="ChEBI" id="CHEBI:29105"/>
    </cofactor>
</comment>
<dbReference type="InterPro" id="IPR011059">
    <property type="entry name" value="Metal-dep_hydrolase_composite"/>
</dbReference>
<name>A0ABQ8KVT5_9APHY</name>
<dbReference type="EMBL" id="JADCUA010000002">
    <property type="protein sequence ID" value="KAH9843197.1"/>
    <property type="molecule type" value="Genomic_DNA"/>
</dbReference>
<dbReference type="Pfam" id="PF01979">
    <property type="entry name" value="Amidohydro_1"/>
    <property type="match status" value="1"/>
</dbReference>